<evidence type="ECO:0000313" key="8">
    <source>
        <dbReference type="Proteomes" id="UP001238179"/>
    </source>
</evidence>
<keyword evidence="4" id="KW-0547">Nucleotide-binding</keyword>
<dbReference type="Gene3D" id="1.10.4200.10">
    <property type="entry name" value="Triphosphoribosyl-dephospho-CoA protein"/>
    <property type="match status" value="2"/>
</dbReference>
<comment type="catalytic activity">
    <reaction evidence="1">
        <text>3'-dephospho-CoA + ATP = 2'-(5''-triphospho-alpha-D-ribosyl)-3'-dephospho-CoA + adenine</text>
        <dbReference type="Rhea" id="RHEA:15117"/>
        <dbReference type="ChEBI" id="CHEBI:16708"/>
        <dbReference type="ChEBI" id="CHEBI:30616"/>
        <dbReference type="ChEBI" id="CHEBI:57328"/>
        <dbReference type="ChEBI" id="CHEBI:61378"/>
        <dbReference type="EC" id="2.4.2.52"/>
    </reaction>
</comment>
<evidence type="ECO:0000256" key="5">
    <source>
        <dbReference type="ARBA" id="ARBA00022840"/>
    </source>
</evidence>
<sequence length="424" mass="45769">MSSRFLDARDERDRELHRALAQCGDAASILFVGCNVPGPAKARPGLSRLAQGALDGLEVQAVHSGFDALGPFHIAFSAGDPVQVKAAAVALEGLTPSGRLLDIDVYRPDGTQVDRASLGLPQRPCLLCEEPARECIRAGRHGQAELLAKVDALLHEHGAPQRLLPGTLAATLHLGAIRELDLTPKPGLVDRHDAGSHPDLTYEAMRASADLLPRYFEDLLARFGERRSLNELNQAGRDAEDRMLREIGTNAHKGYIFLSGLTLLAACQCRGRLAQLRPAIMDLAAKFFVACPPQGTHGADLRARQGLGGIRAEALQGLPAVFEHGWPAYRRALESGLEPRIAGFHLMAALMATVEDTTAVRRCGPEGLQRLRQDAQALQELLDLGRDPEPFLAALNEDYRRMNLTMGGVADCMALTWALHAASA</sequence>
<protein>
    <recommendedName>
        <fullName evidence="9">Citrate lyase holo-[acyl-carrier protein] synthase</fullName>
    </recommendedName>
</protein>
<dbReference type="AlphaFoldDB" id="A0AA48GMF6"/>
<name>A0AA48GMF6_9BACT</name>
<dbReference type="InterPro" id="IPR002736">
    <property type="entry name" value="CitG"/>
</dbReference>
<evidence type="ECO:0000313" key="7">
    <source>
        <dbReference type="EMBL" id="BDU74112.1"/>
    </source>
</evidence>
<evidence type="ECO:0008006" key="9">
    <source>
        <dbReference type="Google" id="ProtNLM"/>
    </source>
</evidence>
<keyword evidence="8" id="KW-1185">Reference proteome</keyword>
<organism evidence="7 8">
    <name type="scientific">Mesoterricola silvestris</name>
    <dbReference type="NCBI Taxonomy" id="2927979"/>
    <lineage>
        <taxon>Bacteria</taxon>
        <taxon>Pseudomonadati</taxon>
        <taxon>Acidobacteriota</taxon>
        <taxon>Holophagae</taxon>
        <taxon>Holophagales</taxon>
        <taxon>Holophagaceae</taxon>
        <taxon>Mesoterricola</taxon>
    </lineage>
</organism>
<dbReference type="GO" id="GO:0050519">
    <property type="term" value="F:holo-citrate lyase synthase activity"/>
    <property type="evidence" value="ECO:0007669"/>
    <property type="project" value="UniProtKB-EC"/>
</dbReference>
<comment type="catalytic activity">
    <reaction evidence="6">
        <text>apo-[citrate lyase ACP] + 2'-(5''-triphospho-alpha-D-ribosyl)-3'-dephospho-CoA = holo-[citrate lyase ACP] + diphosphate</text>
        <dbReference type="Rhea" id="RHEA:16333"/>
        <dbReference type="Rhea" id="RHEA-COMP:10157"/>
        <dbReference type="Rhea" id="RHEA-COMP:10158"/>
        <dbReference type="ChEBI" id="CHEBI:29999"/>
        <dbReference type="ChEBI" id="CHEBI:33019"/>
        <dbReference type="ChEBI" id="CHEBI:61378"/>
        <dbReference type="ChEBI" id="CHEBI:82683"/>
        <dbReference type="EC" id="2.7.7.61"/>
    </reaction>
</comment>
<evidence type="ECO:0000256" key="6">
    <source>
        <dbReference type="ARBA" id="ARBA00048574"/>
    </source>
</evidence>
<dbReference type="InterPro" id="IPR005551">
    <property type="entry name" value="CitX"/>
</dbReference>
<dbReference type="Pfam" id="PF03802">
    <property type="entry name" value="CitX"/>
    <property type="match status" value="1"/>
</dbReference>
<keyword evidence="2" id="KW-0808">Transferase</keyword>
<keyword evidence="3" id="KW-0548">Nucleotidyltransferase</keyword>
<dbReference type="PANTHER" id="PTHR30201">
    <property type="entry name" value="TRIPHOSPHORIBOSYL-DEPHOSPHO-COA SYNTHASE"/>
    <property type="match status" value="1"/>
</dbReference>
<dbReference type="KEGG" id="msil:METEAL_32860"/>
<dbReference type="Pfam" id="PF01874">
    <property type="entry name" value="CitG"/>
    <property type="match status" value="1"/>
</dbReference>
<dbReference type="GO" id="GO:0005524">
    <property type="term" value="F:ATP binding"/>
    <property type="evidence" value="ECO:0007669"/>
    <property type="project" value="UniProtKB-KW"/>
</dbReference>
<dbReference type="EMBL" id="AP027080">
    <property type="protein sequence ID" value="BDU74112.1"/>
    <property type="molecule type" value="Genomic_DNA"/>
</dbReference>
<reference evidence="8" key="1">
    <citation type="journal article" date="2023" name="Int. J. Syst. Evol. Microbiol.">
        <title>Mesoterricola silvestris gen. nov., sp. nov., Mesoterricola sediminis sp. nov., Geothrix oryzae sp. nov., Geothrix edaphica sp. nov., Geothrix rubra sp. nov., and Geothrix limicola sp. nov., six novel members of Acidobacteriota isolated from soils.</title>
        <authorList>
            <person name="Itoh H."/>
            <person name="Sugisawa Y."/>
            <person name="Mise K."/>
            <person name="Xu Z."/>
            <person name="Kuniyasu M."/>
            <person name="Ushijima N."/>
            <person name="Kawano K."/>
            <person name="Kobayashi E."/>
            <person name="Shiratori Y."/>
            <person name="Masuda Y."/>
            <person name="Senoo K."/>
        </authorList>
    </citation>
    <scope>NUCLEOTIDE SEQUENCE [LARGE SCALE GENOMIC DNA]</scope>
    <source>
        <strain evidence="8">W79</strain>
    </source>
</reference>
<dbReference type="Proteomes" id="UP001238179">
    <property type="component" value="Chromosome"/>
</dbReference>
<dbReference type="RefSeq" id="WP_316412783.1">
    <property type="nucleotide sequence ID" value="NZ_AP027080.1"/>
</dbReference>
<evidence type="ECO:0000256" key="2">
    <source>
        <dbReference type="ARBA" id="ARBA00022679"/>
    </source>
</evidence>
<accession>A0AA48GMF6</accession>
<evidence type="ECO:0000256" key="3">
    <source>
        <dbReference type="ARBA" id="ARBA00022695"/>
    </source>
</evidence>
<dbReference type="PANTHER" id="PTHR30201:SF2">
    <property type="entry name" value="2-(5''-TRIPHOSPHORIBOSYL)-3'-DEPHOSPHOCOENZYME-A SYNTHASE"/>
    <property type="match status" value="1"/>
</dbReference>
<gene>
    <name evidence="7" type="ORF">METEAL_32860</name>
</gene>
<proteinExistence type="predicted"/>
<evidence type="ECO:0000256" key="1">
    <source>
        <dbReference type="ARBA" id="ARBA00001210"/>
    </source>
</evidence>
<dbReference type="GO" id="GO:0046917">
    <property type="term" value="F:triphosphoribosyl-dephospho-CoA synthase activity"/>
    <property type="evidence" value="ECO:0007669"/>
    <property type="project" value="UniProtKB-EC"/>
</dbReference>
<dbReference type="GO" id="GO:0051191">
    <property type="term" value="P:prosthetic group biosynthetic process"/>
    <property type="evidence" value="ECO:0007669"/>
    <property type="project" value="InterPro"/>
</dbReference>
<keyword evidence="5" id="KW-0067">ATP-binding</keyword>
<evidence type="ECO:0000256" key="4">
    <source>
        <dbReference type="ARBA" id="ARBA00022741"/>
    </source>
</evidence>